<sequence length="463" mass="52073">MELSLLPENPAGWPQHRFEDLFAIPREEREALQLKALQLRFARMRDRVPALQKLADRQGVDHIATLHDVLPVCFDHRVLKNYPLSVLENRDFPRLTRWLDKLTMHDLSRVDLAGLETIDDWLDRLDRFGMLVTYSSGTTGKLSFVPRSRDEFGAWRANYFEVNRAACGIDSYTTRLPMFNPTYRTGHQTAIKMMGLFQVEAAGGWDHYHTLYPGRMSADLLALAGKLQAAEDKGDVASLGLDPALLELRREMIEQGRRREEDMEAWFGAVIRDFRGRQVRMGGMFADMFRVARAGLEKGMKCEFAPGSVMVGGGGMKGYKDAPADWEDQIKRFFGIAKLGNLYGFSECIGNAPLCDAGFFHFMPYAIPIVTTPDMQALPREGVQIGRMVLIDLLAESCWGGFASGDIVTIHWDEDCPCGWKGPRVEKTIQRMSVEQGGDDKITCAGSQAAYNEFMDFVMGAGD</sequence>
<dbReference type="EMBL" id="JARESE010000010">
    <property type="protein sequence ID" value="MDE8650883.1"/>
    <property type="molecule type" value="Genomic_DNA"/>
</dbReference>
<evidence type="ECO:0000313" key="1">
    <source>
        <dbReference type="EMBL" id="MDE8650883.1"/>
    </source>
</evidence>
<dbReference type="InterPro" id="IPR042099">
    <property type="entry name" value="ANL_N_sf"/>
</dbReference>
<dbReference type="Gene3D" id="3.40.50.12780">
    <property type="entry name" value="N-terminal domain of ligase-like"/>
    <property type="match status" value="2"/>
</dbReference>
<proteinExistence type="predicted"/>
<evidence type="ECO:0000313" key="2">
    <source>
        <dbReference type="Proteomes" id="UP001216253"/>
    </source>
</evidence>
<reference evidence="1 2" key="1">
    <citation type="submission" date="2023-03" db="EMBL/GenBank/DDBJ databases">
        <title>NovoSphingobium album sp. nov. isolated from polycyclic aromatic hydrocarbons- and heavy-metal polluted soil.</title>
        <authorList>
            <person name="Liu Z."/>
            <person name="Wang K."/>
        </authorList>
    </citation>
    <scope>NUCLEOTIDE SEQUENCE [LARGE SCALE GENOMIC DNA]</scope>
    <source>
        <strain evidence="1 2">H3SJ31-1</strain>
    </source>
</reference>
<organism evidence="1 2">
    <name type="scientific">Novosphingobium album</name>
    <name type="common">ex Liu et al. 2023</name>
    <dbReference type="NCBI Taxonomy" id="3031130"/>
    <lineage>
        <taxon>Bacteria</taxon>
        <taxon>Pseudomonadati</taxon>
        <taxon>Pseudomonadota</taxon>
        <taxon>Alphaproteobacteria</taxon>
        <taxon>Sphingomonadales</taxon>
        <taxon>Sphingomonadaceae</taxon>
        <taxon>Novosphingobium</taxon>
    </lineage>
</organism>
<name>A0ABT5WLG3_9SPHN</name>
<keyword evidence="2" id="KW-1185">Reference proteome</keyword>
<accession>A0ABT5WLG3</accession>
<protein>
    <recommendedName>
        <fullName evidence="3">Acyl-protein synthetase LuxE domain-containing protein</fullName>
    </recommendedName>
</protein>
<comment type="caution">
    <text evidence="1">The sequence shown here is derived from an EMBL/GenBank/DDBJ whole genome shotgun (WGS) entry which is preliminary data.</text>
</comment>
<evidence type="ECO:0008006" key="3">
    <source>
        <dbReference type="Google" id="ProtNLM"/>
    </source>
</evidence>
<gene>
    <name evidence="1" type="ORF">PYV00_04010</name>
</gene>
<dbReference type="Proteomes" id="UP001216253">
    <property type="component" value="Unassembled WGS sequence"/>
</dbReference>
<dbReference type="RefSeq" id="WP_275226962.1">
    <property type="nucleotide sequence ID" value="NZ_JARESE010000010.1"/>
</dbReference>